<dbReference type="GO" id="GO:0046872">
    <property type="term" value="F:metal ion binding"/>
    <property type="evidence" value="ECO:0007669"/>
    <property type="project" value="UniProtKB-KW"/>
</dbReference>
<evidence type="ECO:0000256" key="2">
    <source>
        <dbReference type="ARBA" id="ARBA00022723"/>
    </source>
</evidence>
<dbReference type="InterPro" id="IPR004155">
    <property type="entry name" value="PBS_lyase_HEAT"/>
</dbReference>
<dbReference type="PANTHER" id="PTHR30002:SF4">
    <property type="entry name" value="EPOXYQUEUOSINE REDUCTASE"/>
    <property type="match status" value="1"/>
</dbReference>
<keyword evidence="4" id="KW-0408">Iron</keyword>
<organism evidence="7 8">
    <name type="scientific">Candidatus Promineifilum breve</name>
    <dbReference type="NCBI Taxonomy" id="1806508"/>
    <lineage>
        <taxon>Bacteria</taxon>
        <taxon>Bacillati</taxon>
        <taxon>Chloroflexota</taxon>
        <taxon>Ardenticatenia</taxon>
        <taxon>Candidatus Promineifilales</taxon>
        <taxon>Candidatus Promineifilaceae</taxon>
        <taxon>Candidatus Promineifilum</taxon>
    </lineage>
</organism>
<dbReference type="GO" id="GO:0051539">
    <property type="term" value="F:4 iron, 4 sulfur cluster binding"/>
    <property type="evidence" value="ECO:0007669"/>
    <property type="project" value="UniProtKB-KW"/>
</dbReference>
<dbReference type="InterPro" id="IPR004453">
    <property type="entry name" value="QueG"/>
</dbReference>
<reference evidence="7" key="1">
    <citation type="submission" date="2016-01" db="EMBL/GenBank/DDBJ databases">
        <authorList>
            <person name="Mcilroy J.S."/>
            <person name="Karst M S."/>
            <person name="Albertsen M."/>
        </authorList>
    </citation>
    <scope>NUCLEOTIDE SEQUENCE</scope>
    <source>
        <strain evidence="7">Cfx-K</strain>
    </source>
</reference>
<gene>
    <name evidence="7" type="primary">queG</name>
    <name evidence="7" type="ORF">CFX0092_A1231</name>
</gene>
<keyword evidence="8" id="KW-1185">Reference proteome</keyword>
<dbReference type="SUPFAM" id="SSF46548">
    <property type="entry name" value="alpha-helical ferredoxin"/>
    <property type="match status" value="1"/>
</dbReference>
<dbReference type="PROSITE" id="PS00198">
    <property type="entry name" value="4FE4S_FER_1"/>
    <property type="match status" value="1"/>
</dbReference>
<dbReference type="InterPro" id="IPR011989">
    <property type="entry name" value="ARM-like"/>
</dbReference>
<dbReference type="SUPFAM" id="SSF48371">
    <property type="entry name" value="ARM repeat"/>
    <property type="match status" value="1"/>
</dbReference>
<dbReference type="Gene3D" id="3.30.70.20">
    <property type="match status" value="1"/>
</dbReference>
<proteinExistence type="predicted"/>
<sequence>MILFRKGEASIAHGRDIIFIMESSPESLTAALKEQTRALGFNRAGVIPAGPARRLDAYLRWVAAGQHGEMGYMARPDRLARRHDPGLILPGVRSVVVVGLDYHTADLPPDVAADPSRGRISNYAWGVDYHEIMTPRLEALADWLRRQPGAGDVSSRVYVDTGAILERDHGETAGLGFTGKNTLLINPRRGSWFFLGVLLTTQVLAYDPPPAERPPLPGCGRCTRCLSACPTAAFPAPYVLDARRCISYLTIELKSWIPLELRPLLGNWVYGCDVCQAVCPFNRFARPTGEPAFYPVALDAAAPPLLELLALDEESFARRFTDSPIRRIKRDRLVRNACVAAGNWGSLAAVPPLVALLADGSPLVRGHAAWALRRIGGEPAHAALAAALASEDSEAVRREIKGEDF</sequence>
<dbReference type="InterPro" id="IPR013542">
    <property type="entry name" value="QueG_DUF1730"/>
</dbReference>
<dbReference type="EC" id="1.1.-.-" evidence="7"/>
<dbReference type="AlphaFoldDB" id="A0A160T1Q2"/>
<name>A0A160T1Q2_9CHLR</name>
<protein>
    <submittedName>
        <fullName evidence="7">Epoxyqueuosine reductase</fullName>
        <ecNumber evidence="7">1.1.-.-</ecNumber>
    </submittedName>
</protein>
<dbReference type="GO" id="GO:0008616">
    <property type="term" value="P:tRNA queuosine(34) biosynthetic process"/>
    <property type="evidence" value="ECO:0007669"/>
    <property type="project" value="InterPro"/>
</dbReference>
<evidence type="ECO:0000256" key="3">
    <source>
        <dbReference type="ARBA" id="ARBA00023002"/>
    </source>
</evidence>
<evidence type="ECO:0000256" key="5">
    <source>
        <dbReference type="ARBA" id="ARBA00023014"/>
    </source>
</evidence>
<feature type="domain" description="DUF1730" evidence="6">
    <location>
        <begin position="82"/>
        <end position="161"/>
    </location>
</feature>
<accession>A0A160T1Q2</accession>
<dbReference type="EMBL" id="LN890655">
    <property type="protein sequence ID" value="CUS03109.2"/>
    <property type="molecule type" value="Genomic_DNA"/>
</dbReference>
<dbReference type="Proteomes" id="UP000215027">
    <property type="component" value="Chromosome I"/>
</dbReference>
<dbReference type="SMART" id="SM00567">
    <property type="entry name" value="EZ_HEAT"/>
    <property type="match status" value="2"/>
</dbReference>
<dbReference type="InterPro" id="IPR017900">
    <property type="entry name" value="4Fe4S_Fe_S_CS"/>
</dbReference>
<dbReference type="InterPro" id="IPR016024">
    <property type="entry name" value="ARM-type_fold"/>
</dbReference>
<dbReference type="NCBIfam" id="TIGR00276">
    <property type="entry name" value="tRNA epoxyqueuosine(34) reductase QueG"/>
    <property type="match status" value="1"/>
</dbReference>
<evidence type="ECO:0000313" key="8">
    <source>
        <dbReference type="Proteomes" id="UP000215027"/>
    </source>
</evidence>
<evidence type="ECO:0000256" key="4">
    <source>
        <dbReference type="ARBA" id="ARBA00023004"/>
    </source>
</evidence>
<dbReference type="KEGG" id="pbf:CFX0092_A1231"/>
<dbReference type="Pfam" id="PF13646">
    <property type="entry name" value="HEAT_2"/>
    <property type="match status" value="1"/>
</dbReference>
<dbReference type="Pfam" id="PF13484">
    <property type="entry name" value="Fer4_16"/>
    <property type="match status" value="1"/>
</dbReference>
<dbReference type="PANTHER" id="PTHR30002">
    <property type="entry name" value="EPOXYQUEUOSINE REDUCTASE"/>
    <property type="match status" value="1"/>
</dbReference>
<keyword evidence="1" id="KW-0004">4Fe-4S</keyword>
<evidence type="ECO:0000256" key="1">
    <source>
        <dbReference type="ARBA" id="ARBA00022485"/>
    </source>
</evidence>
<evidence type="ECO:0000313" key="7">
    <source>
        <dbReference type="EMBL" id="CUS03109.2"/>
    </source>
</evidence>
<evidence type="ECO:0000259" key="6">
    <source>
        <dbReference type="Pfam" id="PF08331"/>
    </source>
</evidence>
<dbReference type="GO" id="GO:0052693">
    <property type="term" value="F:epoxyqueuosine reductase activity"/>
    <property type="evidence" value="ECO:0007669"/>
    <property type="project" value="TreeGrafter"/>
</dbReference>
<dbReference type="Pfam" id="PF08331">
    <property type="entry name" value="QueG_DUF1730"/>
    <property type="match status" value="1"/>
</dbReference>
<keyword evidence="3 7" id="KW-0560">Oxidoreductase</keyword>
<dbReference type="Gene3D" id="1.25.10.10">
    <property type="entry name" value="Leucine-rich Repeat Variant"/>
    <property type="match status" value="1"/>
</dbReference>
<keyword evidence="5" id="KW-0411">Iron-sulfur</keyword>
<keyword evidence="2" id="KW-0479">Metal-binding</keyword>